<evidence type="ECO:0000313" key="1">
    <source>
        <dbReference type="EMBL" id="KAK1866946.1"/>
    </source>
</evidence>
<gene>
    <name evidence="1" type="ORF">I4F81_009458</name>
</gene>
<accession>A0ACC3CB00</accession>
<proteinExistence type="predicted"/>
<name>A0ACC3CB00_PYRYE</name>
<evidence type="ECO:0000313" key="2">
    <source>
        <dbReference type="Proteomes" id="UP000798662"/>
    </source>
</evidence>
<protein>
    <submittedName>
        <fullName evidence="1">Uncharacterized protein</fullName>
    </submittedName>
</protein>
<keyword evidence="2" id="KW-1185">Reference proteome</keyword>
<comment type="caution">
    <text evidence="1">The sequence shown here is derived from an EMBL/GenBank/DDBJ whole genome shotgun (WGS) entry which is preliminary data.</text>
</comment>
<dbReference type="EMBL" id="CM020619">
    <property type="protein sequence ID" value="KAK1866946.1"/>
    <property type="molecule type" value="Genomic_DNA"/>
</dbReference>
<reference evidence="1" key="1">
    <citation type="submission" date="2019-11" db="EMBL/GenBank/DDBJ databases">
        <title>Nori genome reveals adaptations in red seaweeds to the harsh intertidal environment.</title>
        <authorList>
            <person name="Wang D."/>
            <person name="Mao Y."/>
        </authorList>
    </citation>
    <scope>NUCLEOTIDE SEQUENCE</scope>
    <source>
        <tissue evidence="1">Gametophyte</tissue>
    </source>
</reference>
<sequence>MGVRRRTTTAARAAVAAVLTATIAASVASVHAALDLTVIVSDLVLSTLDLSSGSNAVYAAALMEENCLRRDSRAAAHEVLRFTTTIRNVGDSDLVIGLPPHDHSFSDANWEWGATHMHWDYAAYATYGFIDETGRDAGVGFTPSTSAQSVNGQKTGFCVEDTTNCPGKKFQCCNMGITAGCGDIYSNALTCEWIDVTGLDLSRRYTLKVTVNPGNRLGEANFANNVAVVNVDFARNARSSAYNLRAPAAMLYSSAIPVCKAWIDEDDALYPDAPINRVAFELDPLEELFNLLFPNEAVSTTAATPVPATVAPATPAPPAVPTRTVCTFIFFCRQVPIEPSTPPVALPATASPSPSLSPSAVAASATFSPTAAPATAFPTAAAVTASPPIPIVCPWSRFGRCPTPALAPAPAPAPTPALAVSSPVTSPAPSPVATPACRFFGLFCF</sequence>
<organism evidence="1 2">
    <name type="scientific">Pyropia yezoensis</name>
    <name type="common">Susabi-nori</name>
    <name type="synonym">Porphyra yezoensis</name>
    <dbReference type="NCBI Taxonomy" id="2788"/>
    <lineage>
        <taxon>Eukaryota</taxon>
        <taxon>Rhodophyta</taxon>
        <taxon>Bangiophyceae</taxon>
        <taxon>Bangiales</taxon>
        <taxon>Bangiaceae</taxon>
        <taxon>Pyropia</taxon>
    </lineage>
</organism>
<dbReference type="Proteomes" id="UP000798662">
    <property type="component" value="Chromosome 2"/>
</dbReference>